<sequence>MESRLETCLDGAQDDSWSSNPFRPHDLSRFQQLWDDIVSEEQGTVSDHEQFGDTRQGSHGTAGDAGLDELENRGFAPGPPEAFADGSALGNCPSTQPLIGATAIDGWNSLDLFPSSSIPFELDIGKTTIESTCSSPPQQPSDLPYAIPFANDSWPATCLDTAIDTSTMVNSSNPSLPFSDFQFPSLDTVKIVDPPARPTADTACDLGILSANEDRYLHSADIFQDPDYPFTLPFARETASFKFPPQKETAGEMILPVDSWVRQQPTPTATKDPLESATQSFMTPIPKTEMVFEHNPNKRRRTEPSLPFDHTYGLGVDPLSLSFRSRSFPRGSEPNHYPIPSHSPITSGGILPKAGLSSPFHRRRSRIKEGRVQPAVAIQSIDDFETAMAGVLQTFHKDMTDLLNRTPIDVLFPDVPSGDTTKQTRIDNIAKTIQMLQKACSTLNNGKRPGADERRRSSVIHLPSPLETPYIRHAHRESIASNISVKTAPPSHPISAARQSTDDTTVAKQVMMPPKHEYPAGFSKPLSTSNALPIPQRPAPMTTSKAVAKTIATILGSSSSLDPASLITALSPARPSDQKQSCDSVSPMAKHDCAVLQSTDQLMGPWHRVEIDRLCHYWWTSKQNWLIKQGISIPEWCAGIPDKFKFNKLLAPSPAYQEIIRFASEWTSSRRMSTAAEAEVALPPTLVLPRTAIWDHEATKLVTQYQPLASFLGRQSATSGDGDDSIGSDGFEQSVPPTWQPGNDDTPRNRIDEGVDWDWVCANLGIQRSKTQIIFRAIEWGLKGDLNGCLDALEAADNPR</sequence>
<dbReference type="InParanoid" id="A0A1Y1UL36"/>
<reference evidence="2 3" key="1">
    <citation type="submission" date="2017-03" db="EMBL/GenBank/DDBJ databases">
        <title>Widespread Adenine N6-methylation of Active Genes in Fungi.</title>
        <authorList>
            <consortium name="DOE Joint Genome Institute"/>
            <person name="Mondo S.J."/>
            <person name="Dannebaum R.O."/>
            <person name="Kuo R.C."/>
            <person name="Louie K.B."/>
            <person name="Bewick A.J."/>
            <person name="Labutti K."/>
            <person name="Haridas S."/>
            <person name="Kuo A."/>
            <person name="Salamov A."/>
            <person name="Ahrendt S.R."/>
            <person name="Lau R."/>
            <person name="Bowen B.P."/>
            <person name="Lipzen A."/>
            <person name="Sullivan W."/>
            <person name="Andreopoulos W.B."/>
            <person name="Clum A."/>
            <person name="Lindquist E."/>
            <person name="Daum C."/>
            <person name="Northen T.R."/>
            <person name="Ramamoorthy G."/>
            <person name="Schmitz R.J."/>
            <person name="Gryganskyi A."/>
            <person name="Culley D."/>
            <person name="Magnuson J."/>
            <person name="James T.Y."/>
            <person name="O'Malley M.A."/>
            <person name="Stajich J.E."/>
            <person name="Spatafora J.W."/>
            <person name="Visel A."/>
            <person name="Grigoriev I.V."/>
        </authorList>
    </citation>
    <scope>NUCLEOTIDE SEQUENCE [LARGE SCALE GENOMIC DNA]</scope>
    <source>
        <strain evidence="2 3">NRRL Y-17943</strain>
    </source>
</reference>
<comment type="caution">
    <text evidence="2">The sequence shown here is derived from an EMBL/GenBank/DDBJ whole genome shotgun (WGS) entry which is preliminary data.</text>
</comment>
<dbReference type="RefSeq" id="XP_021871802.1">
    <property type="nucleotide sequence ID" value="XM_022019090.1"/>
</dbReference>
<gene>
    <name evidence="2" type="ORF">BD324DRAFT_680694</name>
</gene>
<feature type="region of interest" description="Disordered" evidence="1">
    <location>
        <begin position="332"/>
        <end position="357"/>
    </location>
</feature>
<feature type="region of interest" description="Disordered" evidence="1">
    <location>
        <begin position="715"/>
        <end position="750"/>
    </location>
</feature>
<feature type="region of interest" description="Disordered" evidence="1">
    <location>
        <begin position="38"/>
        <end position="89"/>
    </location>
</feature>
<organism evidence="2 3">
    <name type="scientific">Kockovaella imperatae</name>
    <dbReference type="NCBI Taxonomy" id="4999"/>
    <lineage>
        <taxon>Eukaryota</taxon>
        <taxon>Fungi</taxon>
        <taxon>Dikarya</taxon>
        <taxon>Basidiomycota</taxon>
        <taxon>Agaricomycotina</taxon>
        <taxon>Tremellomycetes</taxon>
        <taxon>Tremellales</taxon>
        <taxon>Cuniculitremaceae</taxon>
        <taxon>Kockovaella</taxon>
    </lineage>
</organism>
<keyword evidence="3" id="KW-1185">Reference proteome</keyword>
<protein>
    <submittedName>
        <fullName evidence="2">Uncharacterized protein</fullName>
    </submittedName>
</protein>
<evidence type="ECO:0000313" key="3">
    <source>
        <dbReference type="Proteomes" id="UP000193218"/>
    </source>
</evidence>
<dbReference type="GeneID" id="33560899"/>
<name>A0A1Y1UL36_9TREE</name>
<feature type="region of interest" description="Disordered" evidence="1">
    <location>
        <begin position="1"/>
        <end position="23"/>
    </location>
</feature>
<proteinExistence type="predicted"/>
<evidence type="ECO:0000313" key="2">
    <source>
        <dbReference type="EMBL" id="ORX37815.1"/>
    </source>
</evidence>
<dbReference type="EMBL" id="NBSH01000005">
    <property type="protein sequence ID" value="ORX37815.1"/>
    <property type="molecule type" value="Genomic_DNA"/>
</dbReference>
<accession>A0A1Y1UL36</accession>
<evidence type="ECO:0000256" key="1">
    <source>
        <dbReference type="SAM" id="MobiDB-lite"/>
    </source>
</evidence>
<dbReference type="AlphaFoldDB" id="A0A1Y1UL36"/>
<dbReference type="Proteomes" id="UP000193218">
    <property type="component" value="Unassembled WGS sequence"/>
</dbReference>